<dbReference type="InterPro" id="IPR024087">
    <property type="entry name" value="Creatininase-like_sf"/>
</dbReference>
<keyword evidence="2" id="KW-0479">Metal-binding</keyword>
<evidence type="ECO:0000256" key="3">
    <source>
        <dbReference type="ARBA" id="ARBA00022801"/>
    </source>
</evidence>
<evidence type="ECO:0000256" key="6">
    <source>
        <dbReference type="SAM" id="MobiDB-lite"/>
    </source>
</evidence>
<accession>A0A5N0E940</accession>
<dbReference type="InterPro" id="IPR023871">
    <property type="entry name" value="MftE"/>
</dbReference>
<evidence type="ECO:0000256" key="5">
    <source>
        <dbReference type="ARBA" id="ARBA00024029"/>
    </source>
</evidence>
<keyword evidence="8" id="KW-1185">Reference proteome</keyword>
<dbReference type="PANTHER" id="PTHR35005">
    <property type="entry name" value="3-DEHYDRO-SCYLLO-INOSOSE HYDROLASE"/>
    <property type="match status" value="1"/>
</dbReference>
<dbReference type="OrthoDB" id="9801445at2"/>
<dbReference type="EMBL" id="VXLC01000014">
    <property type="protein sequence ID" value="KAA8885947.1"/>
    <property type="molecule type" value="Genomic_DNA"/>
</dbReference>
<dbReference type="Pfam" id="PF02633">
    <property type="entry name" value="Creatininase"/>
    <property type="match status" value="1"/>
</dbReference>
<dbReference type="GO" id="GO:0009231">
    <property type="term" value="P:riboflavin biosynthetic process"/>
    <property type="evidence" value="ECO:0007669"/>
    <property type="project" value="TreeGrafter"/>
</dbReference>
<gene>
    <name evidence="7" type="primary">mftE</name>
    <name evidence="7" type="ORF">F3087_25300</name>
</gene>
<proteinExistence type="inferred from homology"/>
<dbReference type="Proteomes" id="UP000323876">
    <property type="component" value="Unassembled WGS sequence"/>
</dbReference>
<dbReference type="PANTHER" id="PTHR35005:SF1">
    <property type="entry name" value="2-AMINO-5-FORMYLAMINO-6-RIBOSYLAMINOPYRIMIDIN-4(3H)-ONE 5'-MONOPHOSPHATE DEFORMYLASE"/>
    <property type="match status" value="1"/>
</dbReference>
<evidence type="ECO:0000256" key="1">
    <source>
        <dbReference type="ARBA" id="ARBA00001947"/>
    </source>
</evidence>
<feature type="region of interest" description="Disordered" evidence="6">
    <location>
        <begin position="1"/>
        <end position="26"/>
    </location>
</feature>
<dbReference type="Gene3D" id="3.40.50.10310">
    <property type="entry name" value="Creatininase"/>
    <property type="match status" value="1"/>
</dbReference>
<dbReference type="AlphaFoldDB" id="A0A5N0E940"/>
<protein>
    <submittedName>
        <fullName evidence="7">Mycofactocin biosynthesis peptidyl-dipeptidase MftE</fullName>
    </submittedName>
</protein>
<dbReference type="NCBIfam" id="TIGR03964">
    <property type="entry name" value="mycofact_creat"/>
    <property type="match status" value="1"/>
</dbReference>
<comment type="caution">
    <text evidence="7">The sequence shown here is derived from an EMBL/GenBank/DDBJ whole genome shotgun (WGS) entry which is preliminary data.</text>
</comment>
<comment type="cofactor">
    <cofactor evidence="1">
        <name>Zn(2+)</name>
        <dbReference type="ChEBI" id="CHEBI:29105"/>
    </cofactor>
</comment>
<sequence>MSETGTAAGGAGGVGEHSVAGHSRGTADPAAVAADLTWPEAGERAAADAILAVAVGATEQHGPHLPLSTDTDIAAALCARLAAVRPDVLVAPAIPYGASGEHAGFPGTLSIGQAALELLVIELCRSATDTFDRILLVNWHGGNLEPLRRAETLLRAESRDVRVYLPRYQGDLHAGRAETSVQLALTPHRVRLDRAEAGDVRPLAQLMPLLRGAGVRSVSANGVLGDPAGAGAGEGIALLDHLTTDLLDRTRLWWPVVAPERTLSR</sequence>
<evidence type="ECO:0000313" key="8">
    <source>
        <dbReference type="Proteomes" id="UP000323876"/>
    </source>
</evidence>
<dbReference type="GO" id="GO:0046872">
    <property type="term" value="F:metal ion binding"/>
    <property type="evidence" value="ECO:0007669"/>
    <property type="project" value="UniProtKB-KW"/>
</dbReference>
<reference evidence="7 8" key="1">
    <citation type="submission" date="2019-09" db="EMBL/GenBank/DDBJ databases">
        <authorList>
            <person name="Wang X."/>
        </authorList>
    </citation>
    <scope>NUCLEOTIDE SEQUENCE [LARGE SCALE GENOMIC DNA]</scope>
    <source>
        <strain evidence="7 8">CICC 11023</strain>
    </source>
</reference>
<dbReference type="SUPFAM" id="SSF102215">
    <property type="entry name" value="Creatininase"/>
    <property type="match status" value="1"/>
</dbReference>
<evidence type="ECO:0000256" key="4">
    <source>
        <dbReference type="ARBA" id="ARBA00022833"/>
    </source>
</evidence>
<name>A0A5N0E940_9NOCA</name>
<comment type="similarity">
    <text evidence="5">Belongs to the creatininase superfamily.</text>
</comment>
<dbReference type="InterPro" id="IPR003785">
    <property type="entry name" value="Creatininase/forma_Hydrolase"/>
</dbReference>
<evidence type="ECO:0000256" key="2">
    <source>
        <dbReference type="ARBA" id="ARBA00022723"/>
    </source>
</evidence>
<organism evidence="7 8">
    <name type="scientific">Nocardia colli</name>
    <dbReference type="NCBI Taxonomy" id="2545717"/>
    <lineage>
        <taxon>Bacteria</taxon>
        <taxon>Bacillati</taxon>
        <taxon>Actinomycetota</taxon>
        <taxon>Actinomycetes</taxon>
        <taxon>Mycobacteriales</taxon>
        <taxon>Nocardiaceae</taxon>
        <taxon>Nocardia</taxon>
    </lineage>
</organism>
<keyword evidence="3" id="KW-0378">Hydrolase</keyword>
<evidence type="ECO:0000313" key="7">
    <source>
        <dbReference type="EMBL" id="KAA8885947.1"/>
    </source>
</evidence>
<keyword evidence="4" id="KW-0862">Zinc</keyword>
<dbReference type="GO" id="GO:0016811">
    <property type="term" value="F:hydrolase activity, acting on carbon-nitrogen (but not peptide) bonds, in linear amides"/>
    <property type="evidence" value="ECO:0007669"/>
    <property type="project" value="TreeGrafter"/>
</dbReference>